<accession>A0ABR3G625</accession>
<reference evidence="3 4" key="1">
    <citation type="submission" date="2024-02" db="EMBL/GenBank/DDBJ databases">
        <title>Discinaceae phylogenomics.</title>
        <authorList>
            <person name="Dirks A.C."/>
            <person name="James T.Y."/>
        </authorList>
    </citation>
    <scope>NUCLEOTIDE SEQUENCE [LARGE SCALE GENOMIC DNA]</scope>
    <source>
        <strain evidence="3 4">ACD0624</strain>
    </source>
</reference>
<gene>
    <name evidence="3" type="ORF">Q9L58_009734</name>
</gene>
<evidence type="ECO:0000313" key="4">
    <source>
        <dbReference type="Proteomes" id="UP001447188"/>
    </source>
</evidence>
<evidence type="ECO:0000256" key="1">
    <source>
        <dbReference type="SAM" id="MobiDB-lite"/>
    </source>
</evidence>
<feature type="region of interest" description="Disordered" evidence="1">
    <location>
        <begin position="1"/>
        <end position="27"/>
    </location>
</feature>
<comment type="caution">
    <text evidence="3">The sequence shown here is derived from an EMBL/GenBank/DDBJ whole genome shotgun (WGS) entry which is preliminary data.</text>
</comment>
<name>A0ABR3G625_9PEZI</name>
<feature type="domain" description="HNH nuclease" evidence="2">
    <location>
        <begin position="183"/>
        <end position="249"/>
    </location>
</feature>
<dbReference type="Pfam" id="PF13391">
    <property type="entry name" value="HNH_2"/>
    <property type="match status" value="1"/>
</dbReference>
<evidence type="ECO:0000259" key="2">
    <source>
        <dbReference type="Pfam" id="PF13391"/>
    </source>
</evidence>
<evidence type="ECO:0000313" key="3">
    <source>
        <dbReference type="EMBL" id="KAL0631402.1"/>
    </source>
</evidence>
<dbReference type="Proteomes" id="UP001447188">
    <property type="component" value="Unassembled WGS sequence"/>
</dbReference>
<protein>
    <recommendedName>
        <fullName evidence="2">HNH nuclease domain-containing protein</fullName>
    </recommendedName>
</protein>
<dbReference type="EMBL" id="JBBBZM010000254">
    <property type="protein sequence ID" value="KAL0631402.1"/>
    <property type="molecule type" value="Genomic_DNA"/>
</dbReference>
<keyword evidence="4" id="KW-1185">Reference proteome</keyword>
<sequence>MSDLEETATAPLIQHPPPSPAQPLVKPPADYLHPDFQKLDHCQTVAFFHPGYPVDGTRHDPAVELLRLPAYDNGGLHYGTAMSAMSIIAFNKSGYLTADTPGGCRVEESWDYILPGEKNYYYHLDDPTANRRYPICSSFVDWPFDPSTIPLEWRSAFNITSSDTPIVAGSHMSSGVRDRDVSCRITGSPDANDNAHIIPRAELVWFLNNGLHTYTHLLRSPSPSAIDDVQNGLLLRKDLRFLFDQRLFTTVVKAQALVSHYLSPTNTAAALYHNAQVRLPPAAQPVEFFWARFAWSIIPYVGPFDERIGQIPRLETPVEEADAAPNPRKCKTATVDETEVLDPTAAPVQQLELEMERDNELQRHFLPDMSKYPPPHETMVDLADLAVEEETAWSGDATLQFANWYPGMQNTERVKSWWYPNHPQISETHFLPDMKEETAWSGDATWQFANWYPGMQHTERVKSWWYPGHPQISETQDREGSKDES</sequence>
<dbReference type="InterPro" id="IPR003615">
    <property type="entry name" value="HNH_nuc"/>
</dbReference>
<proteinExistence type="predicted"/>
<organism evidence="3 4">
    <name type="scientific">Discina gigas</name>
    <dbReference type="NCBI Taxonomy" id="1032678"/>
    <lineage>
        <taxon>Eukaryota</taxon>
        <taxon>Fungi</taxon>
        <taxon>Dikarya</taxon>
        <taxon>Ascomycota</taxon>
        <taxon>Pezizomycotina</taxon>
        <taxon>Pezizomycetes</taxon>
        <taxon>Pezizales</taxon>
        <taxon>Discinaceae</taxon>
        <taxon>Discina</taxon>
    </lineage>
</organism>